<accession>A0A059AWF6</accession>
<gene>
    <name evidence="2" type="ORF">EUGRSUZ_H01001</name>
</gene>
<reference evidence="2" key="1">
    <citation type="submission" date="2013-07" db="EMBL/GenBank/DDBJ databases">
        <title>The genome of Eucalyptus grandis.</title>
        <authorList>
            <person name="Schmutz J."/>
            <person name="Hayes R."/>
            <person name="Myburg A."/>
            <person name="Tuskan G."/>
            <person name="Grattapaglia D."/>
            <person name="Rokhsar D.S."/>
        </authorList>
    </citation>
    <scope>NUCLEOTIDE SEQUENCE</scope>
    <source>
        <tissue evidence="2">Leaf extractions</tissue>
    </source>
</reference>
<name>A0A059AWF6_EUCGR</name>
<feature type="region of interest" description="Disordered" evidence="1">
    <location>
        <begin position="69"/>
        <end position="117"/>
    </location>
</feature>
<proteinExistence type="predicted"/>
<dbReference type="Gramene" id="KCW58312">
    <property type="protein sequence ID" value="KCW58312"/>
    <property type="gene ID" value="EUGRSUZ_H01001"/>
</dbReference>
<dbReference type="EMBL" id="KK198760">
    <property type="protein sequence ID" value="KCW58312.1"/>
    <property type="molecule type" value="Genomic_DNA"/>
</dbReference>
<dbReference type="AlphaFoldDB" id="A0A059AWF6"/>
<evidence type="ECO:0000256" key="1">
    <source>
        <dbReference type="SAM" id="MobiDB-lite"/>
    </source>
</evidence>
<dbReference type="InParanoid" id="A0A059AWF6"/>
<feature type="compositionally biased region" description="Gly residues" evidence="1">
    <location>
        <begin position="107"/>
        <end position="117"/>
    </location>
</feature>
<organism evidence="2">
    <name type="scientific">Eucalyptus grandis</name>
    <name type="common">Flooded gum</name>
    <dbReference type="NCBI Taxonomy" id="71139"/>
    <lineage>
        <taxon>Eukaryota</taxon>
        <taxon>Viridiplantae</taxon>
        <taxon>Streptophyta</taxon>
        <taxon>Embryophyta</taxon>
        <taxon>Tracheophyta</taxon>
        <taxon>Spermatophyta</taxon>
        <taxon>Magnoliopsida</taxon>
        <taxon>eudicotyledons</taxon>
        <taxon>Gunneridae</taxon>
        <taxon>Pentapetalae</taxon>
        <taxon>rosids</taxon>
        <taxon>malvids</taxon>
        <taxon>Myrtales</taxon>
        <taxon>Myrtaceae</taxon>
        <taxon>Myrtoideae</taxon>
        <taxon>Eucalypteae</taxon>
        <taxon>Eucalyptus</taxon>
    </lineage>
</organism>
<evidence type="ECO:0000313" key="2">
    <source>
        <dbReference type="EMBL" id="KCW58312.1"/>
    </source>
</evidence>
<sequence>MRYARSATFPPVCNSELSPNLFHSPSLSPRKPRNLRKMFANSVVNGQALANRDHQDHRPGCAACDVLEEEQGPSLSSPSPAKPCTFGNPRPKRSSPTISMVIDGSEPAGGLGRDSTT</sequence>
<protein>
    <submittedName>
        <fullName evidence="2">Uncharacterized protein</fullName>
    </submittedName>
</protein>